<dbReference type="InterPro" id="IPR014748">
    <property type="entry name" value="Enoyl-CoA_hydra_C"/>
</dbReference>
<dbReference type="Gene3D" id="3.90.226.10">
    <property type="entry name" value="2-enoyl-CoA Hydratase, Chain A, domain 1"/>
    <property type="match status" value="1"/>
</dbReference>
<protein>
    <submittedName>
        <fullName evidence="3">Enoyl-CoA hydratase</fullName>
    </submittedName>
</protein>
<gene>
    <name evidence="3" type="ORF">PTE30175_05143</name>
</gene>
<accession>A0A5E4ZAV4</accession>
<organism evidence="3 4">
    <name type="scientific">Pandoraea terrae</name>
    <dbReference type="NCBI Taxonomy" id="1537710"/>
    <lineage>
        <taxon>Bacteria</taxon>
        <taxon>Pseudomonadati</taxon>
        <taxon>Pseudomonadota</taxon>
        <taxon>Betaproteobacteria</taxon>
        <taxon>Burkholderiales</taxon>
        <taxon>Burkholderiaceae</taxon>
        <taxon>Pandoraea</taxon>
    </lineage>
</organism>
<comment type="similarity">
    <text evidence="1 2">Belongs to the enoyl-CoA hydratase/isomerase family.</text>
</comment>
<dbReference type="CDD" id="cd06558">
    <property type="entry name" value="crotonase-like"/>
    <property type="match status" value="1"/>
</dbReference>
<dbReference type="Proteomes" id="UP000414233">
    <property type="component" value="Unassembled WGS sequence"/>
</dbReference>
<proteinExistence type="inferred from homology"/>
<dbReference type="RefSeq" id="WP_150699877.1">
    <property type="nucleotide sequence ID" value="NZ_CABPRZ010000034.1"/>
</dbReference>
<dbReference type="InterPro" id="IPR018376">
    <property type="entry name" value="Enoyl-CoA_hyd/isom_CS"/>
</dbReference>
<keyword evidence="4" id="KW-1185">Reference proteome</keyword>
<dbReference type="InterPro" id="IPR029045">
    <property type="entry name" value="ClpP/crotonase-like_dom_sf"/>
</dbReference>
<evidence type="ECO:0000256" key="2">
    <source>
        <dbReference type="RuleBase" id="RU003707"/>
    </source>
</evidence>
<evidence type="ECO:0000313" key="3">
    <source>
        <dbReference type="EMBL" id="VVE57807.1"/>
    </source>
</evidence>
<evidence type="ECO:0000313" key="4">
    <source>
        <dbReference type="Proteomes" id="UP000414233"/>
    </source>
</evidence>
<dbReference type="GO" id="GO:0003824">
    <property type="term" value="F:catalytic activity"/>
    <property type="evidence" value="ECO:0007669"/>
    <property type="project" value="InterPro"/>
</dbReference>
<dbReference type="AlphaFoldDB" id="A0A5E4ZAV4"/>
<dbReference type="SUPFAM" id="SSF52096">
    <property type="entry name" value="ClpP/crotonase"/>
    <property type="match status" value="1"/>
</dbReference>
<dbReference type="EMBL" id="CABPRZ010000034">
    <property type="protein sequence ID" value="VVE57807.1"/>
    <property type="molecule type" value="Genomic_DNA"/>
</dbReference>
<dbReference type="PANTHER" id="PTHR43459">
    <property type="entry name" value="ENOYL-COA HYDRATASE"/>
    <property type="match status" value="1"/>
</dbReference>
<dbReference type="Gene3D" id="1.10.12.10">
    <property type="entry name" value="Lyase 2-enoyl-coa Hydratase, Chain A, domain 2"/>
    <property type="match status" value="1"/>
</dbReference>
<dbReference type="OrthoDB" id="9777711at2"/>
<dbReference type="PANTHER" id="PTHR43459:SF3">
    <property type="entry name" value="ENOYL-COA HYDRATASE ECHA15 (ENOYL HYDRASE) (UNSATURATED ACYL-COA HYDRATASE) (CROTONASE)-RELATED"/>
    <property type="match status" value="1"/>
</dbReference>
<evidence type="ECO:0000256" key="1">
    <source>
        <dbReference type="ARBA" id="ARBA00005254"/>
    </source>
</evidence>
<reference evidence="3 4" key="1">
    <citation type="submission" date="2019-08" db="EMBL/GenBank/DDBJ databases">
        <authorList>
            <person name="Peeters C."/>
        </authorList>
    </citation>
    <scope>NUCLEOTIDE SEQUENCE [LARGE SCALE GENOMIC DNA]</scope>
    <source>
        <strain evidence="3 4">LMG 30175</strain>
    </source>
</reference>
<name>A0A5E4ZAV4_9BURK</name>
<dbReference type="InterPro" id="IPR001753">
    <property type="entry name" value="Enoyl-CoA_hydra/iso"/>
</dbReference>
<sequence length="267" mass="28969">MNYTDYRHLTFEHLPNGVLLIVINRPEHLNAANARLHEELAEVWLTVKNDPNVRVPVITGAGRAFSVGGDLAEGVQTLGKIEPAIRSGEVALQIVYNMVHLDKPIVSAINGPAAGAGLAVALTADVSIISETAKLTDAHMNIGVASGDHAALLWPLYCGVPKAKLYLLTADLIDGREAERIGLVSMCKPADEVLKSALQMADALGRKPQRALRWTKRCLNHWVRQAAPIFDLSVAYEGLNFMEPDAKEGLDAFLEKRPPVFPSTLDS</sequence>
<dbReference type="NCBIfam" id="NF005595">
    <property type="entry name" value="PRK07327.1"/>
    <property type="match status" value="1"/>
</dbReference>
<dbReference type="Pfam" id="PF00378">
    <property type="entry name" value="ECH_1"/>
    <property type="match status" value="1"/>
</dbReference>
<dbReference type="PROSITE" id="PS00166">
    <property type="entry name" value="ENOYL_COA_HYDRATASE"/>
    <property type="match status" value="1"/>
</dbReference>